<organism evidence="2 3">
    <name type="scientific">Bradyrhizobium frederickii</name>
    <dbReference type="NCBI Taxonomy" id="2560054"/>
    <lineage>
        <taxon>Bacteria</taxon>
        <taxon>Pseudomonadati</taxon>
        <taxon>Pseudomonadota</taxon>
        <taxon>Alphaproteobacteria</taxon>
        <taxon>Hyphomicrobiales</taxon>
        <taxon>Nitrobacteraceae</taxon>
        <taxon>Bradyrhizobium</taxon>
    </lineage>
</organism>
<comment type="caution">
    <text evidence="2">The sequence shown here is derived from an EMBL/GenBank/DDBJ whole genome shotgun (WGS) entry which is preliminary data.</text>
</comment>
<evidence type="ECO:0000256" key="1">
    <source>
        <dbReference type="SAM" id="MobiDB-lite"/>
    </source>
</evidence>
<dbReference type="RefSeq" id="WP_135169938.1">
    <property type="nucleotide sequence ID" value="NZ_SPQU01000008.1"/>
</dbReference>
<dbReference type="OrthoDB" id="7873969at2"/>
<dbReference type="EMBL" id="SPQU01000008">
    <property type="protein sequence ID" value="TFV37631.1"/>
    <property type="molecule type" value="Genomic_DNA"/>
</dbReference>
<proteinExistence type="predicted"/>
<name>A0A4Y9L208_9BRAD</name>
<accession>A0A4Y9L208</accession>
<dbReference type="Proteomes" id="UP000298225">
    <property type="component" value="Unassembled WGS sequence"/>
</dbReference>
<reference evidence="2 3" key="1">
    <citation type="submission" date="2019-03" db="EMBL/GenBank/DDBJ databases">
        <title>Bradyrhizobium strains diversity isolated from Chamaecrista fasciculata.</title>
        <authorList>
            <person name="Urquiaga M.C.O."/>
            <person name="Hungria M."/>
            <person name="Delamuta J.R.M."/>
        </authorList>
    </citation>
    <scope>NUCLEOTIDE SEQUENCE [LARGE SCALE GENOMIC DNA]</scope>
    <source>
        <strain evidence="2 3">CNPSo 3424</strain>
    </source>
</reference>
<protein>
    <submittedName>
        <fullName evidence="2">Uncharacterized protein</fullName>
    </submittedName>
</protein>
<dbReference type="AlphaFoldDB" id="A0A4Y9L208"/>
<gene>
    <name evidence="2" type="ORF">E4K66_19105</name>
</gene>
<sequence>MYLYFNYSESGSLRWYVKVSRKLDRPQNAPHYIAQANREKLGISGMEKIVTFDQSQSLDDWPAVPRANSTRTPRRNRVVTFPGNTQKKV</sequence>
<keyword evidence="3" id="KW-1185">Reference proteome</keyword>
<evidence type="ECO:0000313" key="2">
    <source>
        <dbReference type="EMBL" id="TFV37631.1"/>
    </source>
</evidence>
<evidence type="ECO:0000313" key="3">
    <source>
        <dbReference type="Proteomes" id="UP000298225"/>
    </source>
</evidence>
<feature type="region of interest" description="Disordered" evidence="1">
    <location>
        <begin position="61"/>
        <end position="89"/>
    </location>
</feature>